<evidence type="ECO:0000256" key="8">
    <source>
        <dbReference type="ARBA" id="ARBA00023180"/>
    </source>
</evidence>
<accession>A0ABD2W9A8</accession>
<feature type="transmembrane region" description="Helical" evidence="9">
    <location>
        <begin position="475"/>
        <end position="498"/>
    </location>
</feature>
<keyword evidence="13" id="KW-1185">Reference proteome</keyword>
<evidence type="ECO:0000256" key="4">
    <source>
        <dbReference type="ARBA" id="ARBA00022692"/>
    </source>
</evidence>
<keyword evidence="5 9" id="KW-1133">Transmembrane helix</keyword>
<evidence type="ECO:0000256" key="3">
    <source>
        <dbReference type="ARBA" id="ARBA00022475"/>
    </source>
</evidence>
<feature type="transmembrane region" description="Helical" evidence="9">
    <location>
        <begin position="411"/>
        <end position="438"/>
    </location>
</feature>
<evidence type="ECO:0000256" key="9">
    <source>
        <dbReference type="SAM" id="Phobius"/>
    </source>
</evidence>
<feature type="domain" description="Ionotropic glutamate receptor C-terminal" evidence="11">
    <location>
        <begin position="415"/>
        <end position="586"/>
    </location>
</feature>
<reference evidence="12 13" key="1">
    <citation type="journal article" date="2024" name="bioRxiv">
        <title>A reference genome for Trichogramma kaykai: A tiny desert-dwelling parasitoid wasp with competing sex-ratio distorters.</title>
        <authorList>
            <person name="Culotta J."/>
            <person name="Lindsey A.R."/>
        </authorList>
    </citation>
    <scope>NUCLEOTIDE SEQUENCE [LARGE SCALE GENOMIC DNA]</scope>
    <source>
        <strain evidence="12 13">KSX58</strain>
    </source>
</reference>
<dbReference type="AlphaFoldDB" id="A0ABD2W9A8"/>
<protein>
    <recommendedName>
        <fullName evidence="11">Ionotropic glutamate receptor C-terminal domain-containing protein</fullName>
    </recommendedName>
</protein>
<dbReference type="EMBL" id="JBJJXI010000123">
    <property type="protein sequence ID" value="KAL3389334.1"/>
    <property type="molecule type" value="Genomic_DNA"/>
</dbReference>
<keyword evidence="3" id="KW-1003">Cell membrane</keyword>
<keyword evidence="10" id="KW-0732">Signal</keyword>
<evidence type="ECO:0000313" key="12">
    <source>
        <dbReference type="EMBL" id="KAL3389334.1"/>
    </source>
</evidence>
<evidence type="ECO:0000313" key="13">
    <source>
        <dbReference type="Proteomes" id="UP001627154"/>
    </source>
</evidence>
<keyword evidence="8" id="KW-0325">Glycoprotein</keyword>
<dbReference type="PANTHER" id="PTHR42643:SF33">
    <property type="entry name" value="GLUTAMATE RECEPTOR 2-LIKE PROTEIN"/>
    <property type="match status" value="1"/>
</dbReference>
<evidence type="ECO:0000259" key="11">
    <source>
        <dbReference type="Pfam" id="PF00060"/>
    </source>
</evidence>
<dbReference type="GO" id="GO:0005886">
    <property type="term" value="C:plasma membrane"/>
    <property type="evidence" value="ECO:0007669"/>
    <property type="project" value="UniProtKB-SubCell"/>
</dbReference>
<organism evidence="12 13">
    <name type="scientific">Trichogramma kaykai</name>
    <dbReference type="NCBI Taxonomy" id="54128"/>
    <lineage>
        <taxon>Eukaryota</taxon>
        <taxon>Metazoa</taxon>
        <taxon>Ecdysozoa</taxon>
        <taxon>Arthropoda</taxon>
        <taxon>Hexapoda</taxon>
        <taxon>Insecta</taxon>
        <taxon>Pterygota</taxon>
        <taxon>Neoptera</taxon>
        <taxon>Endopterygota</taxon>
        <taxon>Hymenoptera</taxon>
        <taxon>Apocrita</taxon>
        <taxon>Proctotrupomorpha</taxon>
        <taxon>Chalcidoidea</taxon>
        <taxon>Trichogrammatidae</taxon>
        <taxon>Trichogramma</taxon>
    </lineage>
</organism>
<sequence>MIRAAVVLLLALIRGTEAPSSGFGIASMPPTILTLQMMIDYAVEEKWKQLVFFDCIGNDECTRPYARPLLNCLFKKGIVASIKSLTDATDLSKVLRIEQHRIGVILLIDDIDLNLEDNLLRRIMVRHKNIRSQVLGEYASWLILSTKWNNTQIFDAVKDWPIGIDSDVSVAMSFLSADVILQVLRQFSNNTCKDLARYERNYDYDRLRRSQSIASPESTFVQDTLSASRTVMVFYTASVFKIRVDGNSSLEKEDWNSWSPGRRFTVKERDRPNQRKDLRQYTMNFGLQNSSRFYESDVEAAGSSSSDQVHTSSVETLTELINLFERCLNVSANITNYVFRETAQITKENNDLVRGLTSGEIDIGAAYFEADLDRNKLLSFSYPIVHFKRSIYFRPPETSSNIFLQPFSPKLLLCVLGTLVLIVAVMEVINYVTLFIHWNEDQEHFGLGEATLWCLSIMCIQGSPWTPRTRAGKTVLLVSLIFSLITYNSYSGFITSILSVKTTMINNVSDFFHYDYAFGCSKSDENYIILKEELRNFYVKALEGNQMKVPEKTGLEKTINGSYAFFIAETVAKRIFRNALMFKRCQISELQTNTPGTLALPISNNSPYKKIINISILRMWQYGMLRKLTLKIKPPLLDCMGVLKYKQARLADVYGAFCILAAGALAALALFFCERAWASRQRLRGIQRRFGISRAQPLNKQPVQDKHEHRSRGNVLLAATLPIKIVGLDREIKTAQAEPRTFVETPGKFHWNTAFNGGT</sequence>
<feature type="transmembrane region" description="Helical" evidence="9">
    <location>
        <begin position="653"/>
        <end position="673"/>
    </location>
</feature>
<evidence type="ECO:0000256" key="2">
    <source>
        <dbReference type="ARBA" id="ARBA00008685"/>
    </source>
</evidence>
<evidence type="ECO:0000256" key="5">
    <source>
        <dbReference type="ARBA" id="ARBA00022989"/>
    </source>
</evidence>
<evidence type="ECO:0000256" key="6">
    <source>
        <dbReference type="ARBA" id="ARBA00023136"/>
    </source>
</evidence>
<keyword evidence="6 9" id="KW-0472">Membrane</keyword>
<dbReference type="GO" id="GO:0050906">
    <property type="term" value="P:detection of stimulus involved in sensory perception"/>
    <property type="evidence" value="ECO:0007669"/>
    <property type="project" value="UniProtKB-ARBA"/>
</dbReference>
<dbReference type="Proteomes" id="UP001627154">
    <property type="component" value="Unassembled WGS sequence"/>
</dbReference>
<feature type="chain" id="PRO_5044890146" description="Ionotropic glutamate receptor C-terminal domain-containing protein" evidence="10">
    <location>
        <begin position="19"/>
        <end position="759"/>
    </location>
</feature>
<evidence type="ECO:0000256" key="1">
    <source>
        <dbReference type="ARBA" id="ARBA00004651"/>
    </source>
</evidence>
<dbReference type="Gene3D" id="1.10.287.70">
    <property type="match status" value="1"/>
</dbReference>
<comment type="similarity">
    <text evidence="2">Belongs to the glutamate-gated ion channel (TC 1.A.10.1) family.</text>
</comment>
<name>A0ABD2W9A8_9HYME</name>
<dbReference type="PANTHER" id="PTHR42643">
    <property type="entry name" value="IONOTROPIC RECEPTOR 20A-RELATED"/>
    <property type="match status" value="1"/>
</dbReference>
<feature type="signal peptide" evidence="10">
    <location>
        <begin position="1"/>
        <end position="18"/>
    </location>
</feature>
<evidence type="ECO:0000256" key="7">
    <source>
        <dbReference type="ARBA" id="ARBA00023170"/>
    </source>
</evidence>
<comment type="caution">
    <text evidence="12">The sequence shown here is derived from an EMBL/GenBank/DDBJ whole genome shotgun (WGS) entry which is preliminary data.</text>
</comment>
<keyword evidence="4 9" id="KW-0812">Transmembrane</keyword>
<gene>
    <name evidence="12" type="ORF">TKK_015576</name>
</gene>
<dbReference type="SUPFAM" id="SSF53850">
    <property type="entry name" value="Periplasmic binding protein-like II"/>
    <property type="match status" value="1"/>
</dbReference>
<evidence type="ECO:0000256" key="10">
    <source>
        <dbReference type="SAM" id="SignalP"/>
    </source>
</evidence>
<keyword evidence="7" id="KW-0675">Receptor</keyword>
<dbReference type="InterPro" id="IPR052192">
    <property type="entry name" value="Insect_Ionotropic_Sensory_Rcpt"/>
</dbReference>
<proteinExistence type="inferred from homology"/>
<dbReference type="InterPro" id="IPR001320">
    <property type="entry name" value="Iontro_rcpt_C"/>
</dbReference>
<comment type="subcellular location">
    <subcellularLocation>
        <location evidence="1">Cell membrane</location>
        <topology evidence="1">Multi-pass membrane protein</topology>
    </subcellularLocation>
</comment>
<dbReference type="Pfam" id="PF00060">
    <property type="entry name" value="Lig_chan"/>
    <property type="match status" value="1"/>
</dbReference>